<dbReference type="GO" id="GO:0003677">
    <property type="term" value="F:DNA binding"/>
    <property type="evidence" value="ECO:0007669"/>
    <property type="project" value="UniProtKB-KW"/>
</dbReference>
<evidence type="ECO:0000259" key="5">
    <source>
        <dbReference type="PROSITE" id="PS51078"/>
    </source>
</evidence>
<dbReference type="STRING" id="909626.AQJ91_03075"/>
<dbReference type="AlphaFoldDB" id="A0A101V544"/>
<comment type="caution">
    <text evidence="6">The sequence shown here is derived from an EMBL/GenBank/DDBJ whole genome shotgun (WGS) entry which is preliminary data.</text>
</comment>
<dbReference type="InterPro" id="IPR036388">
    <property type="entry name" value="WH-like_DNA-bd_sf"/>
</dbReference>
<dbReference type="SMART" id="SM00346">
    <property type="entry name" value="HTH_ICLR"/>
    <property type="match status" value="1"/>
</dbReference>
<feature type="domain" description="HTH iclR-type" evidence="4">
    <location>
        <begin position="10"/>
        <end position="71"/>
    </location>
</feature>
<dbReference type="PANTHER" id="PTHR30136">
    <property type="entry name" value="HELIX-TURN-HELIX TRANSCRIPTIONAL REGULATOR, ICLR FAMILY"/>
    <property type="match status" value="1"/>
</dbReference>
<dbReference type="Proteomes" id="UP000053260">
    <property type="component" value="Unassembled WGS sequence"/>
</dbReference>
<accession>A0A101V544</accession>
<dbReference type="PROSITE" id="PS51077">
    <property type="entry name" value="HTH_ICLR"/>
    <property type="match status" value="1"/>
</dbReference>
<dbReference type="EMBL" id="LMXB01000013">
    <property type="protein sequence ID" value="KUO22604.1"/>
    <property type="molecule type" value="Genomic_DNA"/>
</dbReference>
<dbReference type="SUPFAM" id="SSF46785">
    <property type="entry name" value="Winged helix' DNA-binding domain"/>
    <property type="match status" value="1"/>
</dbReference>
<sequence>MSVSQVSEDRSIIERTFSVLEAFNFQDRSLTVSDISQRACLPVATTYRIVTKLVSWGALERIEGSRYSIGLRLWEIALLAPRHSALRAVAMPYMLQLHARAGVSVTLAVRDELEGIWLEGVWTSEARCRGAVGNRFPLHATAAGRVLLAHASPETQEELYTRNLHAYTRWTQNDPLVLRAIVEQVKISGYAICDRELSESVCSVATPIFDGDGAVIAAIGQVTETENGDAAQRAELVLATAKLISERFAALHSAEYGKKRRRSRQQAPL</sequence>
<dbReference type="InterPro" id="IPR014757">
    <property type="entry name" value="Tscrpt_reg_IclR_C"/>
</dbReference>
<dbReference type="PROSITE" id="PS51078">
    <property type="entry name" value="ICLR_ED"/>
    <property type="match status" value="1"/>
</dbReference>
<dbReference type="InterPro" id="IPR050707">
    <property type="entry name" value="HTH_MetabolicPath_Reg"/>
</dbReference>
<keyword evidence="1" id="KW-0805">Transcription regulation</keyword>
<keyword evidence="7" id="KW-1185">Reference proteome</keyword>
<keyword evidence="3" id="KW-0804">Transcription</keyword>
<dbReference type="RefSeq" id="WP_067015855.1">
    <property type="nucleotide sequence ID" value="NZ_KQ949075.1"/>
</dbReference>
<gene>
    <name evidence="6" type="ORF">AQJ91_03075</name>
</gene>
<dbReference type="InterPro" id="IPR005471">
    <property type="entry name" value="Tscrpt_reg_IclR_N"/>
</dbReference>
<name>A0A101V544_9ACTN</name>
<evidence type="ECO:0000259" key="4">
    <source>
        <dbReference type="PROSITE" id="PS51077"/>
    </source>
</evidence>
<evidence type="ECO:0000256" key="2">
    <source>
        <dbReference type="ARBA" id="ARBA00023125"/>
    </source>
</evidence>
<dbReference type="Gene3D" id="3.30.450.40">
    <property type="match status" value="1"/>
</dbReference>
<dbReference type="InterPro" id="IPR029016">
    <property type="entry name" value="GAF-like_dom_sf"/>
</dbReference>
<dbReference type="GO" id="GO:0045892">
    <property type="term" value="P:negative regulation of DNA-templated transcription"/>
    <property type="evidence" value="ECO:0007669"/>
    <property type="project" value="TreeGrafter"/>
</dbReference>
<dbReference type="Pfam" id="PF01614">
    <property type="entry name" value="IclR_C"/>
    <property type="match status" value="1"/>
</dbReference>
<dbReference type="GO" id="GO:0003700">
    <property type="term" value="F:DNA-binding transcription factor activity"/>
    <property type="evidence" value="ECO:0007669"/>
    <property type="project" value="TreeGrafter"/>
</dbReference>
<evidence type="ECO:0000313" key="7">
    <source>
        <dbReference type="Proteomes" id="UP000053260"/>
    </source>
</evidence>
<keyword evidence="2" id="KW-0238">DNA-binding</keyword>
<feature type="domain" description="IclR-ED" evidence="5">
    <location>
        <begin position="72"/>
        <end position="250"/>
    </location>
</feature>
<proteinExistence type="predicted"/>
<organism evidence="6 7">
    <name type="scientific">Streptomyces dysideae</name>
    <dbReference type="NCBI Taxonomy" id="909626"/>
    <lineage>
        <taxon>Bacteria</taxon>
        <taxon>Bacillati</taxon>
        <taxon>Actinomycetota</taxon>
        <taxon>Actinomycetes</taxon>
        <taxon>Kitasatosporales</taxon>
        <taxon>Streptomycetaceae</taxon>
        <taxon>Streptomyces</taxon>
    </lineage>
</organism>
<dbReference type="Pfam" id="PF09339">
    <property type="entry name" value="HTH_IclR"/>
    <property type="match status" value="1"/>
</dbReference>
<protein>
    <recommendedName>
        <fullName evidence="8">IclR family transcriptional regulator</fullName>
    </recommendedName>
</protein>
<dbReference type="Gene3D" id="1.10.10.10">
    <property type="entry name" value="Winged helix-like DNA-binding domain superfamily/Winged helix DNA-binding domain"/>
    <property type="match status" value="1"/>
</dbReference>
<evidence type="ECO:0008006" key="8">
    <source>
        <dbReference type="Google" id="ProtNLM"/>
    </source>
</evidence>
<evidence type="ECO:0000256" key="1">
    <source>
        <dbReference type="ARBA" id="ARBA00023015"/>
    </source>
</evidence>
<evidence type="ECO:0000256" key="3">
    <source>
        <dbReference type="ARBA" id="ARBA00023163"/>
    </source>
</evidence>
<dbReference type="SUPFAM" id="SSF55781">
    <property type="entry name" value="GAF domain-like"/>
    <property type="match status" value="1"/>
</dbReference>
<dbReference type="PANTHER" id="PTHR30136:SF24">
    <property type="entry name" value="HTH-TYPE TRANSCRIPTIONAL REPRESSOR ALLR"/>
    <property type="match status" value="1"/>
</dbReference>
<dbReference type="InterPro" id="IPR036390">
    <property type="entry name" value="WH_DNA-bd_sf"/>
</dbReference>
<evidence type="ECO:0000313" key="6">
    <source>
        <dbReference type="EMBL" id="KUO22604.1"/>
    </source>
</evidence>
<reference evidence="6 7" key="1">
    <citation type="submission" date="2015-10" db="EMBL/GenBank/DDBJ databases">
        <title>Draft genome sequence of Streptomyces sp. RV15, isolated from a marine sponge.</title>
        <authorList>
            <person name="Ruckert C."/>
            <person name="Abdelmohsen U.R."/>
            <person name="Winkler A."/>
            <person name="Hentschel U."/>
            <person name="Kalinowski J."/>
            <person name="Kampfer P."/>
            <person name="Glaeser S."/>
        </authorList>
    </citation>
    <scope>NUCLEOTIDE SEQUENCE [LARGE SCALE GENOMIC DNA]</scope>
    <source>
        <strain evidence="6 7">RV15</strain>
    </source>
</reference>
<dbReference type="OrthoDB" id="4068713at2"/>